<dbReference type="EMBL" id="CM001022">
    <property type="protein sequence ID" value="EFQ22778.1"/>
    <property type="molecule type" value="Genomic_DNA"/>
</dbReference>
<feature type="transmembrane region" description="Helical" evidence="10">
    <location>
        <begin position="358"/>
        <end position="379"/>
    </location>
</feature>
<dbReference type="PANTHER" id="PTHR43823:SF3">
    <property type="entry name" value="MULTIDRUG EXPORT PROTEIN MEPA"/>
    <property type="match status" value="1"/>
</dbReference>
<dbReference type="PaxDb" id="584708-Apau_0343"/>
<dbReference type="PIRSF" id="PIRSF006603">
    <property type="entry name" value="DinF"/>
    <property type="match status" value="1"/>
</dbReference>
<dbReference type="GO" id="GO:0005886">
    <property type="term" value="C:plasma membrane"/>
    <property type="evidence" value="ECO:0007669"/>
    <property type="project" value="UniProtKB-SubCell"/>
</dbReference>
<feature type="transmembrane region" description="Helical" evidence="10">
    <location>
        <begin position="135"/>
        <end position="157"/>
    </location>
</feature>
<feature type="transmembrane region" description="Helical" evidence="10">
    <location>
        <begin position="53"/>
        <end position="72"/>
    </location>
</feature>
<reference evidence="11 12" key="1">
    <citation type="journal article" date="2010" name="Stand. Genomic Sci.">
        <title>Non-contiguous finished genome sequence of Aminomonas paucivorans type strain (GLU-3).</title>
        <authorList>
            <person name="Pitluck S."/>
            <person name="Yasawong M."/>
            <person name="Held B."/>
            <person name="Lapidus A."/>
            <person name="Nolan M."/>
            <person name="Copeland A."/>
            <person name="Lucas S."/>
            <person name="Del Rio T.G."/>
            <person name="Tice H."/>
            <person name="Cheng J.F."/>
            <person name="Chertkov O."/>
            <person name="Goodwin L."/>
            <person name="Tapia R."/>
            <person name="Han C."/>
            <person name="Liolios K."/>
            <person name="Ivanova N."/>
            <person name="Mavromatis K."/>
            <person name="Ovchinnikova G."/>
            <person name="Pati A."/>
            <person name="Chen A."/>
            <person name="Palaniappan K."/>
            <person name="Land M."/>
            <person name="Hauser L."/>
            <person name="Chang Y.J."/>
            <person name="Jeffries C.D."/>
            <person name="Pukall R."/>
            <person name="Spring S."/>
            <person name="Rohde M."/>
            <person name="Sikorski J."/>
            <person name="Goker M."/>
            <person name="Woyke T."/>
            <person name="Bristow J."/>
            <person name="Eisen J.A."/>
            <person name="Markowitz V."/>
            <person name="Hugenholtz P."/>
            <person name="Kyrpides N.C."/>
            <person name="Klenk H.P."/>
        </authorList>
    </citation>
    <scope>NUCLEOTIDE SEQUENCE [LARGE SCALE GENOMIC DNA]</scope>
    <source>
        <strain evidence="11 12">DSM 12260</strain>
    </source>
</reference>
<evidence type="ECO:0000256" key="5">
    <source>
        <dbReference type="ARBA" id="ARBA00022475"/>
    </source>
</evidence>
<dbReference type="GO" id="GO:0046677">
    <property type="term" value="P:response to antibiotic"/>
    <property type="evidence" value="ECO:0007669"/>
    <property type="project" value="UniProtKB-KW"/>
</dbReference>
<feature type="transmembrane region" description="Helical" evidence="10">
    <location>
        <begin position="92"/>
        <end position="115"/>
    </location>
</feature>
<evidence type="ECO:0000313" key="11">
    <source>
        <dbReference type="EMBL" id="EFQ22778.1"/>
    </source>
</evidence>
<dbReference type="InterPro" id="IPR051327">
    <property type="entry name" value="MATE_MepA_subfamily"/>
</dbReference>
<evidence type="ECO:0000256" key="10">
    <source>
        <dbReference type="SAM" id="Phobius"/>
    </source>
</evidence>
<feature type="transmembrane region" description="Helical" evidence="10">
    <location>
        <begin position="271"/>
        <end position="293"/>
    </location>
</feature>
<dbReference type="CDD" id="cd13143">
    <property type="entry name" value="MATE_MepA_like"/>
    <property type="match status" value="1"/>
</dbReference>
<evidence type="ECO:0000256" key="9">
    <source>
        <dbReference type="ARBA" id="ARBA00023251"/>
    </source>
</evidence>
<proteinExistence type="inferred from homology"/>
<evidence type="ECO:0000313" key="12">
    <source>
        <dbReference type="Proteomes" id="UP000005096"/>
    </source>
</evidence>
<dbReference type="STRING" id="584708.Apau_0343"/>
<feature type="transmembrane region" description="Helical" evidence="10">
    <location>
        <begin position="15"/>
        <end position="33"/>
    </location>
</feature>
<dbReference type="eggNOG" id="COG0534">
    <property type="taxonomic scope" value="Bacteria"/>
</dbReference>
<feature type="transmembrane region" description="Helical" evidence="10">
    <location>
        <begin position="391"/>
        <end position="411"/>
    </location>
</feature>
<dbReference type="InterPro" id="IPR002528">
    <property type="entry name" value="MATE_fam"/>
</dbReference>
<evidence type="ECO:0000256" key="6">
    <source>
        <dbReference type="ARBA" id="ARBA00022692"/>
    </source>
</evidence>
<dbReference type="Proteomes" id="UP000005096">
    <property type="component" value="Chromosome"/>
</dbReference>
<dbReference type="PANTHER" id="PTHR43823">
    <property type="entry name" value="SPORULATION PROTEIN YKVU"/>
    <property type="match status" value="1"/>
</dbReference>
<dbReference type="GO" id="GO:0042910">
    <property type="term" value="F:xenobiotic transmembrane transporter activity"/>
    <property type="evidence" value="ECO:0007669"/>
    <property type="project" value="InterPro"/>
</dbReference>
<keyword evidence="8 10" id="KW-0472">Membrane</keyword>
<comment type="similarity">
    <text evidence="2">Belongs to the multi antimicrobial extrusion (MATE) (TC 2.A.66.1) family. MepA subfamily.</text>
</comment>
<dbReference type="NCBIfam" id="TIGR00797">
    <property type="entry name" value="matE"/>
    <property type="match status" value="1"/>
</dbReference>
<accession>E3CZ05</accession>
<dbReference type="AlphaFoldDB" id="E3CZ05"/>
<keyword evidence="12" id="KW-1185">Reference proteome</keyword>
<sequence length="448" mass="47101">MSSNPPMETESIPRLLVRFSGPAIAGLLAHALYNITDRIFVGRTVGTEGLAALSLAFPFMLLFIAFGILVGVGTSSRMAIQLGEKDAPGAAVTLGTGTTLGLVGSVAITFLGFLVLGPLLRASGASGRVFDLAKAYLEVILLGAGFSSLGMGFTAVLRALGRPRVSMAAQFLGAGLNILLDAWWVLGMGWGVRGAAWATVLSELALCLWAAWVVFRGQDVVRVRLRHLVPQGAALRRIVAVGFPPGVMEMGFTLVVALMNRQVQRYGGDVGLSAMGIFFGLDALFFLPALGVGEGAQPLIGFNYGAGRLDRVRAVTWMAASAATVYFLGSLVVVELFAESLVGLFNATDPHLTEVASWGLRVCYAGAPLAGVSITAGYFFQGLGKSRASMVLTFCRFTLFILVPLLTLPPLLGLTGAWLALPVADLGGFLLGGWMMRRTLAKLESPGS</sequence>
<organism evidence="11 12">
    <name type="scientific">Aminomonas paucivorans DSM 12260</name>
    <dbReference type="NCBI Taxonomy" id="584708"/>
    <lineage>
        <taxon>Bacteria</taxon>
        <taxon>Thermotogati</taxon>
        <taxon>Synergistota</taxon>
        <taxon>Synergistia</taxon>
        <taxon>Synergistales</taxon>
        <taxon>Synergistaceae</taxon>
        <taxon>Aminomonas</taxon>
    </lineage>
</organism>
<keyword evidence="5" id="KW-1003">Cell membrane</keyword>
<name>E3CZ05_9BACT</name>
<keyword evidence="6 10" id="KW-0812">Transmembrane</keyword>
<dbReference type="HOGENOM" id="CLU_012893_0_0_0"/>
<comment type="subcellular location">
    <subcellularLocation>
        <location evidence="1">Cell membrane</location>
        <topology evidence="1">Multi-pass membrane protein</topology>
    </subcellularLocation>
</comment>
<feature type="transmembrane region" description="Helical" evidence="10">
    <location>
        <begin position="238"/>
        <end position="259"/>
    </location>
</feature>
<feature type="transmembrane region" description="Helical" evidence="10">
    <location>
        <begin position="196"/>
        <end position="217"/>
    </location>
</feature>
<evidence type="ECO:0000256" key="4">
    <source>
        <dbReference type="ARBA" id="ARBA00022448"/>
    </source>
</evidence>
<keyword evidence="4" id="KW-0813">Transport</keyword>
<dbReference type="RefSeq" id="WP_006299925.1">
    <property type="nucleotide sequence ID" value="NZ_CM001022.1"/>
</dbReference>
<evidence type="ECO:0000256" key="7">
    <source>
        <dbReference type="ARBA" id="ARBA00022989"/>
    </source>
</evidence>
<evidence type="ECO:0000256" key="1">
    <source>
        <dbReference type="ARBA" id="ARBA00004651"/>
    </source>
</evidence>
<feature type="transmembrane region" description="Helical" evidence="10">
    <location>
        <begin position="314"/>
        <end position="338"/>
    </location>
</feature>
<evidence type="ECO:0000256" key="8">
    <source>
        <dbReference type="ARBA" id="ARBA00023136"/>
    </source>
</evidence>
<dbReference type="GO" id="GO:0015297">
    <property type="term" value="F:antiporter activity"/>
    <property type="evidence" value="ECO:0007669"/>
    <property type="project" value="InterPro"/>
</dbReference>
<gene>
    <name evidence="11" type="ORF">Apau_0343</name>
</gene>
<keyword evidence="7 10" id="KW-1133">Transmembrane helix</keyword>
<keyword evidence="9" id="KW-0046">Antibiotic resistance</keyword>
<protein>
    <recommendedName>
        <fullName evidence="3">Multidrug export protein MepA</fullName>
    </recommendedName>
</protein>
<evidence type="ECO:0000256" key="3">
    <source>
        <dbReference type="ARBA" id="ARBA00022106"/>
    </source>
</evidence>
<dbReference type="InterPro" id="IPR045070">
    <property type="entry name" value="MATE_MepA-like"/>
</dbReference>
<dbReference type="InterPro" id="IPR048279">
    <property type="entry name" value="MdtK-like"/>
</dbReference>
<evidence type="ECO:0000256" key="2">
    <source>
        <dbReference type="ARBA" id="ARBA00008417"/>
    </source>
</evidence>
<dbReference type="Pfam" id="PF01554">
    <property type="entry name" value="MatE"/>
    <property type="match status" value="2"/>
</dbReference>